<comment type="similarity">
    <text evidence="2">Belongs to the DedA family.</text>
</comment>
<feature type="transmembrane region" description="Helical" evidence="7">
    <location>
        <begin position="60"/>
        <end position="82"/>
    </location>
</feature>
<evidence type="ECO:0000256" key="7">
    <source>
        <dbReference type="SAM" id="Phobius"/>
    </source>
</evidence>
<dbReference type="SMART" id="SM00014">
    <property type="entry name" value="acidPPc"/>
    <property type="match status" value="1"/>
</dbReference>
<dbReference type="EMBL" id="BMIJ01000007">
    <property type="protein sequence ID" value="GGC04307.1"/>
    <property type="molecule type" value="Genomic_DNA"/>
</dbReference>
<organism evidence="9 10">
    <name type="scientific">Marinobacterium zhoushanense</name>
    <dbReference type="NCBI Taxonomy" id="1679163"/>
    <lineage>
        <taxon>Bacteria</taxon>
        <taxon>Pseudomonadati</taxon>
        <taxon>Pseudomonadota</taxon>
        <taxon>Gammaproteobacteria</taxon>
        <taxon>Oceanospirillales</taxon>
        <taxon>Oceanospirillaceae</taxon>
        <taxon>Marinobacterium</taxon>
    </lineage>
</organism>
<feature type="transmembrane region" description="Helical" evidence="7">
    <location>
        <begin position="367"/>
        <end position="386"/>
    </location>
</feature>
<feature type="transmembrane region" description="Helical" evidence="7">
    <location>
        <begin position="334"/>
        <end position="355"/>
    </location>
</feature>
<feature type="transmembrane region" description="Helical" evidence="7">
    <location>
        <begin position="178"/>
        <end position="198"/>
    </location>
</feature>
<evidence type="ECO:0000256" key="5">
    <source>
        <dbReference type="ARBA" id="ARBA00022989"/>
    </source>
</evidence>
<dbReference type="InterPro" id="IPR032818">
    <property type="entry name" value="DedA-like"/>
</dbReference>
<comment type="caution">
    <text evidence="9">The sequence shown here is derived from an EMBL/GenBank/DDBJ whole genome shotgun (WGS) entry which is preliminary data.</text>
</comment>
<feature type="transmembrane region" description="Helical" evidence="7">
    <location>
        <begin position="141"/>
        <end position="158"/>
    </location>
</feature>
<feature type="transmembrane region" description="Helical" evidence="7">
    <location>
        <begin position="422"/>
        <end position="442"/>
    </location>
</feature>
<feature type="transmembrane region" description="Helical" evidence="7">
    <location>
        <begin position="392"/>
        <end position="410"/>
    </location>
</feature>
<dbReference type="InterPro" id="IPR000326">
    <property type="entry name" value="PAP2/HPO"/>
</dbReference>
<reference evidence="10" key="1">
    <citation type="journal article" date="2019" name="Int. J. Syst. Evol. Microbiol.">
        <title>The Global Catalogue of Microorganisms (GCM) 10K type strain sequencing project: providing services to taxonomists for standard genome sequencing and annotation.</title>
        <authorList>
            <consortium name="The Broad Institute Genomics Platform"/>
            <consortium name="The Broad Institute Genome Sequencing Center for Infectious Disease"/>
            <person name="Wu L."/>
            <person name="Ma J."/>
        </authorList>
    </citation>
    <scope>NUCLEOTIDE SEQUENCE [LARGE SCALE GENOMIC DNA]</scope>
    <source>
        <strain evidence="10">CGMCC 1.15341</strain>
    </source>
</reference>
<dbReference type="RefSeq" id="WP_188750359.1">
    <property type="nucleotide sequence ID" value="NZ_BMIJ01000007.1"/>
</dbReference>
<evidence type="ECO:0000313" key="10">
    <source>
        <dbReference type="Proteomes" id="UP000629025"/>
    </source>
</evidence>
<dbReference type="PANTHER" id="PTHR30353:SF15">
    <property type="entry name" value="INNER MEMBRANE PROTEIN YABI"/>
    <property type="match status" value="1"/>
</dbReference>
<dbReference type="Pfam" id="PF01569">
    <property type="entry name" value="PAP2"/>
    <property type="match status" value="1"/>
</dbReference>
<dbReference type="Proteomes" id="UP000629025">
    <property type="component" value="Unassembled WGS sequence"/>
</dbReference>
<evidence type="ECO:0000313" key="9">
    <source>
        <dbReference type="EMBL" id="GGC04307.1"/>
    </source>
</evidence>
<accession>A0ABQ1KLU6</accession>
<evidence type="ECO:0000256" key="2">
    <source>
        <dbReference type="ARBA" id="ARBA00010792"/>
    </source>
</evidence>
<name>A0ABQ1KLU6_9GAMM</name>
<evidence type="ECO:0000259" key="8">
    <source>
        <dbReference type="SMART" id="SM00014"/>
    </source>
</evidence>
<feature type="domain" description="Phosphatidic acid phosphatase type 2/haloperoxidase" evidence="8">
    <location>
        <begin position="297"/>
        <end position="407"/>
    </location>
</feature>
<comment type="subcellular location">
    <subcellularLocation>
        <location evidence="1">Cell membrane</location>
        <topology evidence="1">Multi-pass membrane protein</topology>
    </subcellularLocation>
</comment>
<dbReference type="Gene3D" id="1.20.144.10">
    <property type="entry name" value="Phosphatidic acid phosphatase type 2/haloperoxidase"/>
    <property type="match status" value="1"/>
</dbReference>
<proteinExistence type="inferred from homology"/>
<evidence type="ECO:0000256" key="1">
    <source>
        <dbReference type="ARBA" id="ARBA00004651"/>
    </source>
</evidence>
<feature type="transmembrane region" description="Helical" evidence="7">
    <location>
        <begin position="20"/>
        <end position="48"/>
    </location>
</feature>
<feature type="transmembrane region" description="Helical" evidence="7">
    <location>
        <begin position="218"/>
        <end position="241"/>
    </location>
</feature>
<evidence type="ECO:0000256" key="3">
    <source>
        <dbReference type="ARBA" id="ARBA00022475"/>
    </source>
</evidence>
<protein>
    <recommendedName>
        <fullName evidence="8">Phosphatidic acid phosphatase type 2/haloperoxidase domain-containing protein</fullName>
    </recommendedName>
</protein>
<dbReference type="InterPro" id="IPR036938">
    <property type="entry name" value="PAP2/HPO_sf"/>
</dbReference>
<gene>
    <name evidence="9" type="ORF">GCM10011352_33160</name>
</gene>
<keyword evidence="10" id="KW-1185">Reference proteome</keyword>
<dbReference type="Pfam" id="PF09335">
    <property type="entry name" value="VTT_dom"/>
    <property type="match status" value="1"/>
</dbReference>
<keyword evidence="4 7" id="KW-0812">Transmembrane</keyword>
<keyword evidence="6 7" id="KW-0472">Membrane</keyword>
<keyword evidence="5 7" id="KW-1133">Transmembrane helix</keyword>
<dbReference type="InterPro" id="IPR032816">
    <property type="entry name" value="VTT_dom"/>
</dbReference>
<dbReference type="PANTHER" id="PTHR30353">
    <property type="entry name" value="INNER MEMBRANE PROTEIN DEDA-RELATED"/>
    <property type="match status" value="1"/>
</dbReference>
<evidence type="ECO:0000256" key="6">
    <source>
        <dbReference type="ARBA" id="ARBA00023136"/>
    </source>
</evidence>
<feature type="transmembrane region" description="Helical" evidence="7">
    <location>
        <begin position="296"/>
        <end position="314"/>
    </location>
</feature>
<dbReference type="CDD" id="cd03392">
    <property type="entry name" value="PAP2_like_2"/>
    <property type="match status" value="1"/>
</dbReference>
<evidence type="ECO:0000256" key="4">
    <source>
        <dbReference type="ARBA" id="ARBA00022692"/>
    </source>
</evidence>
<sequence>MSQAFWLDFITTHSNLLPLLVGAIACLESIAFVGITVPGIALLFALSALAGSQAMPLHPLLVAGFVGAVLGDQFSFLLGRFASPWLERRWPLRQHPQWRTRGTIFFNRHGGLSVVIGRFIGPFRPLIPFIAGSCRMSPLRFSLYNLFSAIAWSPAYLLPGYLAGMGAQQLPLLQSPVLELLILLCALIIAFQQFHMRLRREASLWHWLQRHQFDPQRIGILLLLSGSALLFLLCIAIQLSGRFTEINASLYTLLHGLGQEIPTLSSLLTHLGDPPLVLTMALACGVIGQLRYRQPAVWGVALGVGAVLLFNHLLKQTLAVARPEIGQALLDSYSFPSGHASAASAFYALLAVWLLQGHSHPVRHAGYMTTLGLVLMIALSRTLLGVHWPLDVVAGSLEGITVAALYRYWLLRHPSPRPVATVPLLALLLGGALLYSLVRTLILI</sequence>
<keyword evidence="3" id="KW-1003">Cell membrane</keyword>
<dbReference type="SUPFAM" id="SSF48317">
    <property type="entry name" value="Acid phosphatase/Vanadium-dependent haloperoxidase"/>
    <property type="match status" value="1"/>
</dbReference>